<dbReference type="Proteomes" id="UP001549921">
    <property type="component" value="Unassembled WGS sequence"/>
</dbReference>
<organism evidence="2 3">
    <name type="scientific">Loxostege sticticalis</name>
    <name type="common">Beet webworm moth</name>
    <dbReference type="NCBI Taxonomy" id="481309"/>
    <lineage>
        <taxon>Eukaryota</taxon>
        <taxon>Metazoa</taxon>
        <taxon>Ecdysozoa</taxon>
        <taxon>Arthropoda</taxon>
        <taxon>Hexapoda</taxon>
        <taxon>Insecta</taxon>
        <taxon>Pterygota</taxon>
        <taxon>Neoptera</taxon>
        <taxon>Endopterygota</taxon>
        <taxon>Lepidoptera</taxon>
        <taxon>Glossata</taxon>
        <taxon>Ditrysia</taxon>
        <taxon>Pyraloidea</taxon>
        <taxon>Crambidae</taxon>
        <taxon>Pyraustinae</taxon>
        <taxon>Loxostege</taxon>
    </lineage>
</organism>
<evidence type="ECO:0000313" key="3">
    <source>
        <dbReference type="Proteomes" id="UP001549921"/>
    </source>
</evidence>
<accession>A0ABD0SZK0</accession>
<name>A0ABD0SZK0_LOXSC</name>
<reference evidence="2 3" key="1">
    <citation type="submission" date="2024-06" db="EMBL/GenBank/DDBJ databases">
        <title>A chromosome-level genome assembly of beet webworm, Loxostege sticticalis.</title>
        <authorList>
            <person name="Zhang Y."/>
        </authorList>
    </citation>
    <scope>NUCLEOTIDE SEQUENCE [LARGE SCALE GENOMIC DNA]</scope>
    <source>
        <strain evidence="2">AQ028</strain>
        <tissue evidence="2">Male pupae</tissue>
    </source>
</reference>
<evidence type="ECO:0000259" key="1">
    <source>
        <dbReference type="Pfam" id="PF07258"/>
    </source>
</evidence>
<dbReference type="EMBL" id="JBEDNZ010000012">
    <property type="protein sequence ID" value="KAL0831186.1"/>
    <property type="molecule type" value="Genomic_DNA"/>
</dbReference>
<evidence type="ECO:0000313" key="2">
    <source>
        <dbReference type="EMBL" id="KAL0831186.1"/>
    </source>
</evidence>
<comment type="caution">
    <text evidence="2">The sequence shown here is derived from an EMBL/GenBank/DDBJ whole genome shotgun (WGS) entry which is preliminary data.</text>
</comment>
<feature type="domain" description="COMM" evidence="1">
    <location>
        <begin position="104"/>
        <end position="162"/>
    </location>
</feature>
<sequence>MDAIFNIEANNTFQIALEEMFKQNHASQCLNTEIASNVIELAKEDLRNLLIRADFDTDKVSEQILSSNWNQDRAEQFVSLLKERKSELFQSIITHHNSGYGDTVMDFMWTVKLVLGTSESKVIRYPLTQMVLSTVNSNGQPKQKLYEMNKEALLHLINNLETGLDGTL</sequence>
<dbReference type="Pfam" id="PF07258">
    <property type="entry name" value="COMM_domain"/>
    <property type="match status" value="1"/>
</dbReference>
<proteinExistence type="predicted"/>
<gene>
    <name evidence="2" type="ORF">ABMA28_002046</name>
</gene>
<dbReference type="InterPro" id="IPR017920">
    <property type="entry name" value="COMM"/>
</dbReference>
<protein>
    <recommendedName>
        <fullName evidence="1">COMM domain-containing protein</fullName>
    </recommendedName>
</protein>
<dbReference type="AlphaFoldDB" id="A0ABD0SZK0"/>